<dbReference type="EMBL" id="JABAIL010000001">
    <property type="protein sequence ID" value="NLR89878.1"/>
    <property type="molecule type" value="Genomic_DNA"/>
</dbReference>
<evidence type="ECO:0000256" key="2">
    <source>
        <dbReference type="RuleBase" id="RU363072"/>
    </source>
</evidence>
<accession>A0A7X8SGM6</accession>
<evidence type="ECO:0000256" key="1">
    <source>
        <dbReference type="ARBA" id="ARBA00008769"/>
    </source>
</evidence>
<dbReference type="GO" id="GO:0016020">
    <property type="term" value="C:membrane"/>
    <property type="evidence" value="ECO:0007669"/>
    <property type="project" value="InterPro"/>
</dbReference>
<sequence length="631" mass="71972">MLLLIQNYFSKTIRYNISLWVLFIIYFSCNIPEANAQWFNANTNKSTEVYLLPSVKSDVLTIVDSAQFLLVFDMEHKDKFIKVWDIESDQKGYALIEDITINNLLEAENIIKNIHSTHANHDSAFIYIRNTTIDSMMVQLGKDTVNLAPDEMKNITLDEGEYLYWAIQKETIPDYGYIYIPDSSDLMLQVGQEFNENKMLEMELDLMDLKDDPEFTMYKRSFLDTVQVSKRINIQNTKSGYDRIQMTGGSKSVDADLLNDDMKKDAWVNVKPMDKPLDTYYDFKRYIQLKYNVAIGMDYMFLGQHSSYVKSGSPNAASGIYRFFGTWEPVNTKDTQGGLIFKIENRHSLTPTAPRHLGYESGSALSTASFKDMGWGLTNLYWRQSFKNNKYGFVLGIMDPGDFIDLFPLLNPYKCFLSEAFFNNPAMAIPNQGIGGAFLAKDLIKNTYVAGGFHDANGEPTNFISNSFKSFAKGEYLYWVELGWNTHTPFLNGENIHVTYWYQDARTDSEGNLISNESQGICFSASTSIHKTTLFSRLAYSQGDGALMRYMVMAGCSYNIVKDDQIGIGVDLGAPVDPEIDESQLGIELYYNMQLTEHVNISPDVQVYINPVYNQEKNAVAIFSFRLRYAL</sequence>
<dbReference type="RefSeq" id="WP_168880562.1">
    <property type="nucleotide sequence ID" value="NZ_JABAIL010000001.1"/>
</dbReference>
<dbReference type="Pfam" id="PF04966">
    <property type="entry name" value="OprB"/>
    <property type="match status" value="1"/>
</dbReference>
<evidence type="ECO:0000313" key="3">
    <source>
        <dbReference type="EMBL" id="NLR89878.1"/>
    </source>
</evidence>
<dbReference type="Gene3D" id="2.40.160.180">
    <property type="entry name" value="Carbohydrate-selective porin OprB"/>
    <property type="match status" value="1"/>
</dbReference>
<gene>
    <name evidence="3" type="ORF">HGP29_01615</name>
</gene>
<dbReference type="InterPro" id="IPR007049">
    <property type="entry name" value="Carb-sel_porin_OprB"/>
</dbReference>
<protein>
    <submittedName>
        <fullName evidence="3">Carbohydrate porin</fullName>
    </submittedName>
</protein>
<comment type="caution">
    <text evidence="3">The sequence shown here is derived from an EMBL/GenBank/DDBJ whole genome shotgun (WGS) entry which is preliminary data.</text>
</comment>
<dbReference type="GO" id="GO:0008643">
    <property type="term" value="P:carbohydrate transport"/>
    <property type="evidence" value="ECO:0007669"/>
    <property type="project" value="InterPro"/>
</dbReference>
<keyword evidence="4" id="KW-1185">Reference proteome</keyword>
<name>A0A7X8SGM6_9BACT</name>
<dbReference type="GO" id="GO:0015288">
    <property type="term" value="F:porin activity"/>
    <property type="evidence" value="ECO:0007669"/>
    <property type="project" value="InterPro"/>
</dbReference>
<organism evidence="3 4">
    <name type="scientific">Flammeovirga agarivorans</name>
    <dbReference type="NCBI Taxonomy" id="2726742"/>
    <lineage>
        <taxon>Bacteria</taxon>
        <taxon>Pseudomonadati</taxon>
        <taxon>Bacteroidota</taxon>
        <taxon>Cytophagia</taxon>
        <taxon>Cytophagales</taxon>
        <taxon>Flammeovirgaceae</taxon>
        <taxon>Flammeovirga</taxon>
    </lineage>
</organism>
<dbReference type="Proteomes" id="UP000585050">
    <property type="component" value="Unassembled WGS sequence"/>
</dbReference>
<dbReference type="InterPro" id="IPR038673">
    <property type="entry name" value="OprB_sf"/>
</dbReference>
<reference evidence="3 4" key="1">
    <citation type="submission" date="2020-04" db="EMBL/GenBank/DDBJ databases">
        <title>Flammeovirga sp. SR4, a novel species isolated from seawater.</title>
        <authorList>
            <person name="Wang X."/>
        </authorList>
    </citation>
    <scope>NUCLEOTIDE SEQUENCE [LARGE SCALE GENOMIC DNA]</scope>
    <source>
        <strain evidence="3 4">SR4</strain>
    </source>
</reference>
<dbReference type="AlphaFoldDB" id="A0A7X8SGM6"/>
<proteinExistence type="inferred from homology"/>
<comment type="similarity">
    <text evidence="1 2">Belongs to the OprB family.</text>
</comment>
<evidence type="ECO:0000313" key="4">
    <source>
        <dbReference type="Proteomes" id="UP000585050"/>
    </source>
</evidence>